<dbReference type="SUPFAM" id="SSF48097">
    <property type="entry name" value="Regulator of G-protein signaling, RGS"/>
    <property type="match status" value="1"/>
</dbReference>
<feature type="transmembrane region" description="Helical" evidence="2">
    <location>
        <begin position="313"/>
        <end position="337"/>
    </location>
</feature>
<dbReference type="InterPro" id="IPR036305">
    <property type="entry name" value="RGS_sf"/>
</dbReference>
<dbReference type="InterPro" id="IPR044926">
    <property type="entry name" value="RGS_subdomain_2"/>
</dbReference>
<dbReference type="PANTHER" id="PTHR39466:SF1">
    <property type="entry name" value="RGS DOMAIN-CONTAINING PROTEIN"/>
    <property type="match status" value="1"/>
</dbReference>
<reference evidence="4" key="2">
    <citation type="submission" date="2013-07" db="EMBL/GenBank/DDBJ databases">
        <authorList>
            <consortium name="The Broad Institute Genome Sequencing Platform"/>
            <person name="Cuomo C."/>
            <person name="Litvintseva A."/>
            <person name="Chen Y."/>
            <person name="Heitman J."/>
            <person name="Sun S."/>
            <person name="Springer D."/>
            <person name="Dromer F."/>
            <person name="Young S.K."/>
            <person name="Zeng Q."/>
            <person name="Gargeya S."/>
            <person name="Fitzgerald M."/>
            <person name="Abouelleil A."/>
            <person name="Alvarado L."/>
            <person name="Berlin A.M."/>
            <person name="Chapman S.B."/>
            <person name="Dewar J."/>
            <person name="Goldberg J."/>
            <person name="Griggs A."/>
            <person name="Gujja S."/>
            <person name="Hansen M."/>
            <person name="Howarth C."/>
            <person name="Imamovic A."/>
            <person name="Larimer J."/>
            <person name="McCowan C."/>
            <person name="Murphy C."/>
            <person name="Pearson M."/>
            <person name="Priest M."/>
            <person name="Roberts A."/>
            <person name="Saif S."/>
            <person name="Shea T."/>
            <person name="Sykes S."/>
            <person name="Wortman J."/>
            <person name="Nusbaum C."/>
            <person name="Birren B."/>
        </authorList>
    </citation>
    <scope>NUCLEOTIDE SEQUENCE</scope>
    <source>
        <strain evidence="4">CBS 10117</strain>
    </source>
</reference>
<dbReference type="Gene3D" id="1.10.167.10">
    <property type="entry name" value="Regulator of G-protein Signalling 4, domain 2"/>
    <property type="match status" value="1"/>
</dbReference>
<evidence type="ECO:0000256" key="1">
    <source>
        <dbReference type="SAM" id="MobiDB-lite"/>
    </source>
</evidence>
<evidence type="ECO:0000313" key="3">
    <source>
        <dbReference type="EMBL" id="OBR86729.1"/>
    </source>
</evidence>
<evidence type="ECO:0000313" key="5">
    <source>
        <dbReference type="Proteomes" id="UP000078595"/>
    </source>
</evidence>
<keyword evidence="2" id="KW-0812">Transmembrane</keyword>
<dbReference type="GeneID" id="28966441"/>
<dbReference type="EMBL" id="CP144532">
    <property type="protein sequence ID" value="WWC60163.1"/>
    <property type="molecule type" value="Genomic_DNA"/>
</dbReference>
<dbReference type="RefSeq" id="XP_018264571.1">
    <property type="nucleotide sequence ID" value="XM_018406077.1"/>
</dbReference>
<name>A0A1A6A9K2_9TREE</name>
<feature type="transmembrane region" description="Helical" evidence="2">
    <location>
        <begin position="714"/>
        <end position="738"/>
    </location>
</feature>
<feature type="region of interest" description="Disordered" evidence="1">
    <location>
        <begin position="576"/>
        <end position="598"/>
    </location>
</feature>
<organism evidence="3">
    <name type="scientific">Kwoniella dejecticola CBS 10117</name>
    <dbReference type="NCBI Taxonomy" id="1296121"/>
    <lineage>
        <taxon>Eukaryota</taxon>
        <taxon>Fungi</taxon>
        <taxon>Dikarya</taxon>
        <taxon>Basidiomycota</taxon>
        <taxon>Agaricomycotina</taxon>
        <taxon>Tremellomycetes</taxon>
        <taxon>Tremellales</taxon>
        <taxon>Cryptococcaceae</taxon>
        <taxon>Kwoniella</taxon>
    </lineage>
</organism>
<protein>
    <recommendedName>
        <fullName evidence="6">RGS domain-containing protein</fullName>
    </recommendedName>
</protein>
<dbReference type="STRING" id="1296121.A0A1A6A9K2"/>
<gene>
    <name evidence="3" type="ORF">I303_02742</name>
    <name evidence="4" type="ORF">I303_102727</name>
</gene>
<evidence type="ECO:0008006" key="6">
    <source>
        <dbReference type="Google" id="ProtNLM"/>
    </source>
</evidence>
<dbReference type="VEuPathDB" id="FungiDB:I303_02742"/>
<proteinExistence type="predicted"/>
<dbReference type="PANTHER" id="PTHR39466">
    <property type="entry name" value="RGS DOMAIN-CONTAINING PROTEIN"/>
    <property type="match status" value="1"/>
</dbReference>
<reference evidence="3" key="1">
    <citation type="submission" date="2013-07" db="EMBL/GenBank/DDBJ databases">
        <title>The Genome Sequence of Cryptococcus dejecticola CBS10117.</title>
        <authorList>
            <consortium name="The Broad Institute Genome Sequencing Platform"/>
            <person name="Cuomo C."/>
            <person name="Litvintseva A."/>
            <person name="Chen Y."/>
            <person name="Heitman J."/>
            <person name="Sun S."/>
            <person name="Springer D."/>
            <person name="Dromer F."/>
            <person name="Young S.K."/>
            <person name="Zeng Q."/>
            <person name="Gargeya S."/>
            <person name="Fitzgerald M."/>
            <person name="Abouelleil A."/>
            <person name="Alvarado L."/>
            <person name="Berlin A.M."/>
            <person name="Chapman S.B."/>
            <person name="Dewar J."/>
            <person name="Goldberg J."/>
            <person name="Griggs A."/>
            <person name="Gujja S."/>
            <person name="Hansen M."/>
            <person name="Howarth C."/>
            <person name="Imamovic A."/>
            <person name="Larimer J."/>
            <person name="McCowan C."/>
            <person name="Murphy C."/>
            <person name="Pearson M."/>
            <person name="Priest M."/>
            <person name="Roberts A."/>
            <person name="Saif S."/>
            <person name="Shea T."/>
            <person name="Sykes S."/>
            <person name="Wortman J."/>
            <person name="Nusbaum C."/>
            <person name="Birren B."/>
        </authorList>
    </citation>
    <scope>NUCLEOTIDE SEQUENCE [LARGE SCALE GENOMIC DNA]</scope>
    <source>
        <strain evidence="3">CBS 10117</strain>
    </source>
</reference>
<dbReference type="KEGG" id="kdj:28966441"/>
<keyword evidence="2" id="KW-1133">Transmembrane helix</keyword>
<keyword evidence="2" id="KW-0472">Membrane</keyword>
<dbReference type="Proteomes" id="UP000078595">
    <property type="component" value="Chromosome 3"/>
</dbReference>
<accession>A0A1A6A9K2</accession>
<dbReference type="EMBL" id="KI894029">
    <property type="protein sequence ID" value="OBR86729.1"/>
    <property type="molecule type" value="Genomic_DNA"/>
</dbReference>
<evidence type="ECO:0000313" key="4">
    <source>
        <dbReference type="EMBL" id="WWC60163.1"/>
    </source>
</evidence>
<keyword evidence="5" id="KW-1185">Reference proteome</keyword>
<feature type="transmembrane region" description="Helical" evidence="2">
    <location>
        <begin position="349"/>
        <end position="369"/>
    </location>
</feature>
<feature type="region of interest" description="Disordered" evidence="1">
    <location>
        <begin position="213"/>
        <end position="233"/>
    </location>
</feature>
<dbReference type="AlphaFoldDB" id="A0A1A6A9K2"/>
<reference evidence="4" key="3">
    <citation type="submission" date="2024-02" db="EMBL/GenBank/DDBJ databases">
        <title>Comparative genomics of Cryptococcus and Kwoniella reveals pathogenesis evolution and contrasting modes of karyotype evolution via chromosome fusion or intercentromeric recombination.</title>
        <authorList>
            <person name="Coelho M.A."/>
            <person name="David-Palma M."/>
            <person name="Shea T."/>
            <person name="Bowers K."/>
            <person name="McGinley-Smith S."/>
            <person name="Mohammad A.W."/>
            <person name="Gnirke A."/>
            <person name="Yurkov A.M."/>
            <person name="Nowrousian M."/>
            <person name="Sun S."/>
            <person name="Cuomo C.A."/>
            <person name="Heitman J."/>
        </authorList>
    </citation>
    <scope>NUCLEOTIDE SEQUENCE</scope>
    <source>
        <strain evidence="4">CBS 10117</strain>
    </source>
</reference>
<sequence>MSESRSAERSASIHTSLSVSSHPLSRFATSSTQPALEELKLSNILNGDTCPPISFVDFASFVANKEFTTENLLFILWYRSYKSRFDKLDQKVKETIPIPSTRLGDRFDPYGYLDRPSSSSGPHTSGKVEQDVPVVFSEPFRSKSGSSKSAAIHTETAHQQNCSGSASSCSCIENRAPPCRRQSRLLSITQSILGSRRPSSASHAQENNPLRSILHHTSHPPLPPSGTVLAEPSQQPMREEAQRSFATFLRKGGSRELGISDELREYTRICLVRSTAPEVFLPLYEEIYHTVETQSLPHFLQHARSNINRPKQLFWYMIGAADFALGALIYLLLTLLLPAQPFGHRAWRLFSIIFASFGTMQAYSAYRGFCTQVWGRSHRQVRPWEMDDLDDEEELVEAAGRDDMELKADAFNSESTPTPTITRREIHISLPEEVRPLADLGGVASIPSSEEGDELLLKQDGSPALSKSDSITVALPVLDERPEEIQLTEAERRRQEIRRSTIKVPNASEAFPITDDMMPPPPPQPQGRISFDSKRQRREISPFVNGNGFGNGDDDGPILPSSASSMRGSINFANSNSNANTGASAGGGVPLTRTKSRLHSLTNQRATKEISNILLRLRKSNFNDDYEEGATPSSGGGVGGGGLLGGGGPGGCINSFDPLVGSGGRSIRESRTLAKSNLKGKGKGKEKRTKVFGPEKLVEDPRIKRVYRDIKRDILIVGGIVAALWIILCLAVPCAGLASKK</sequence>
<evidence type="ECO:0000256" key="2">
    <source>
        <dbReference type="SAM" id="Phobius"/>
    </source>
</evidence>
<dbReference type="OrthoDB" id="3232309at2759"/>